<feature type="compositionally biased region" description="Polar residues" evidence="4">
    <location>
        <begin position="103"/>
        <end position="117"/>
    </location>
</feature>
<comment type="subcellular location">
    <subcellularLocation>
        <location evidence="1">Nucleus</location>
    </subcellularLocation>
</comment>
<organism evidence="7 8">
    <name type="scientific">Trichoglossum hirsutum</name>
    <dbReference type="NCBI Taxonomy" id="265104"/>
    <lineage>
        <taxon>Eukaryota</taxon>
        <taxon>Fungi</taxon>
        <taxon>Dikarya</taxon>
        <taxon>Ascomycota</taxon>
        <taxon>Pezizomycotina</taxon>
        <taxon>Geoglossomycetes</taxon>
        <taxon>Geoglossales</taxon>
        <taxon>Geoglossaceae</taxon>
        <taxon>Trichoglossum</taxon>
    </lineage>
</organism>
<evidence type="ECO:0000313" key="8">
    <source>
        <dbReference type="Proteomes" id="UP000750711"/>
    </source>
</evidence>
<comment type="caution">
    <text evidence="7">The sequence shown here is derived from an EMBL/GenBank/DDBJ whole genome shotgun (WGS) entry which is preliminary data.</text>
</comment>
<evidence type="ECO:0000259" key="6">
    <source>
        <dbReference type="PROSITE" id="PS51294"/>
    </source>
</evidence>
<proteinExistence type="predicted"/>
<dbReference type="GO" id="GO:0005634">
    <property type="term" value="C:nucleus"/>
    <property type="evidence" value="ECO:0007669"/>
    <property type="project" value="UniProtKB-SubCell"/>
</dbReference>
<dbReference type="GO" id="GO:0000976">
    <property type="term" value="F:transcription cis-regulatory region binding"/>
    <property type="evidence" value="ECO:0007669"/>
    <property type="project" value="TreeGrafter"/>
</dbReference>
<feature type="domain" description="Myb-like" evidence="5">
    <location>
        <begin position="533"/>
        <end position="614"/>
    </location>
</feature>
<feature type="compositionally biased region" description="Basic and acidic residues" evidence="4">
    <location>
        <begin position="764"/>
        <end position="783"/>
    </location>
</feature>
<protein>
    <recommendedName>
        <fullName evidence="9">DNA-binding protein REB1</fullName>
    </recommendedName>
</protein>
<feature type="compositionally biased region" description="Polar residues" evidence="4">
    <location>
        <begin position="201"/>
        <end position="220"/>
    </location>
</feature>
<dbReference type="InterPro" id="IPR051651">
    <property type="entry name" value="DMTF1_DNA-bind_reg"/>
</dbReference>
<feature type="region of interest" description="Disordered" evidence="4">
    <location>
        <begin position="1"/>
        <end position="291"/>
    </location>
</feature>
<evidence type="ECO:0008006" key="9">
    <source>
        <dbReference type="Google" id="ProtNLM"/>
    </source>
</evidence>
<dbReference type="SMART" id="SM00717">
    <property type="entry name" value="SANT"/>
    <property type="match status" value="3"/>
</dbReference>
<feature type="region of interest" description="Disordered" evidence="4">
    <location>
        <begin position="736"/>
        <end position="796"/>
    </location>
</feature>
<accession>A0A9P8LCC4</accession>
<dbReference type="GO" id="GO:0003700">
    <property type="term" value="F:DNA-binding transcription factor activity"/>
    <property type="evidence" value="ECO:0007669"/>
    <property type="project" value="TreeGrafter"/>
</dbReference>
<evidence type="ECO:0000313" key="7">
    <source>
        <dbReference type="EMBL" id="KAH0559898.1"/>
    </source>
</evidence>
<dbReference type="InterPro" id="IPR017930">
    <property type="entry name" value="Myb_dom"/>
</dbReference>
<evidence type="ECO:0000256" key="2">
    <source>
        <dbReference type="ARBA" id="ARBA00023125"/>
    </source>
</evidence>
<dbReference type="SUPFAM" id="SSF46689">
    <property type="entry name" value="Homeodomain-like"/>
    <property type="match status" value="2"/>
</dbReference>
<feature type="domain" description="HTH myb-type" evidence="6">
    <location>
        <begin position="485"/>
        <end position="534"/>
    </location>
</feature>
<feature type="region of interest" description="Disordered" evidence="4">
    <location>
        <begin position="339"/>
        <end position="400"/>
    </location>
</feature>
<keyword evidence="2" id="KW-0238">DNA-binding</keyword>
<feature type="compositionally biased region" description="Basic and acidic residues" evidence="4">
    <location>
        <begin position="64"/>
        <end position="77"/>
    </location>
</feature>
<feature type="domain" description="Myb-like" evidence="5">
    <location>
        <begin position="485"/>
        <end position="530"/>
    </location>
</feature>
<evidence type="ECO:0000259" key="5">
    <source>
        <dbReference type="PROSITE" id="PS50090"/>
    </source>
</evidence>
<dbReference type="CDD" id="cd00167">
    <property type="entry name" value="SANT"/>
    <property type="match status" value="2"/>
</dbReference>
<evidence type="ECO:0000256" key="3">
    <source>
        <dbReference type="ARBA" id="ARBA00023242"/>
    </source>
</evidence>
<dbReference type="AlphaFoldDB" id="A0A9P8LCC4"/>
<feature type="compositionally biased region" description="Polar residues" evidence="4">
    <location>
        <begin position="179"/>
        <end position="188"/>
    </location>
</feature>
<dbReference type="Gene3D" id="1.10.10.60">
    <property type="entry name" value="Homeodomain-like"/>
    <property type="match status" value="2"/>
</dbReference>
<name>A0A9P8LCC4_9PEZI</name>
<dbReference type="PROSITE" id="PS50090">
    <property type="entry name" value="MYB_LIKE"/>
    <property type="match status" value="2"/>
</dbReference>
<dbReference type="Pfam" id="PF00249">
    <property type="entry name" value="Myb_DNA-binding"/>
    <property type="match status" value="1"/>
</dbReference>
<feature type="compositionally biased region" description="Basic residues" evidence="4">
    <location>
        <begin position="11"/>
        <end position="23"/>
    </location>
</feature>
<feature type="compositionally biased region" description="Basic residues" evidence="4">
    <location>
        <begin position="47"/>
        <end position="63"/>
    </location>
</feature>
<feature type="compositionally biased region" description="Basic residues" evidence="4">
    <location>
        <begin position="347"/>
        <end position="362"/>
    </location>
</feature>
<feature type="compositionally biased region" description="Basic residues" evidence="4">
    <location>
        <begin position="127"/>
        <end position="143"/>
    </location>
</feature>
<evidence type="ECO:0000256" key="4">
    <source>
        <dbReference type="SAM" id="MobiDB-lite"/>
    </source>
</evidence>
<dbReference type="PANTHER" id="PTHR46380:SF2">
    <property type="entry name" value="CYCLIN-D-BINDING MYB-LIKE TRANSCRIPTION FACTOR 1"/>
    <property type="match status" value="1"/>
</dbReference>
<reference evidence="7" key="1">
    <citation type="submission" date="2021-03" db="EMBL/GenBank/DDBJ databases">
        <title>Comparative genomics and phylogenomic investigation of the class Geoglossomycetes provide insights into ecological specialization and systematics.</title>
        <authorList>
            <person name="Melie T."/>
            <person name="Pirro S."/>
            <person name="Miller A.N."/>
            <person name="Quandt A."/>
        </authorList>
    </citation>
    <scope>NUCLEOTIDE SEQUENCE</scope>
    <source>
        <strain evidence="7">CAQ_001_2017</strain>
    </source>
</reference>
<dbReference type="Proteomes" id="UP000750711">
    <property type="component" value="Unassembled WGS sequence"/>
</dbReference>
<dbReference type="EMBL" id="JAGHQM010000494">
    <property type="protein sequence ID" value="KAH0559898.1"/>
    <property type="molecule type" value="Genomic_DNA"/>
</dbReference>
<dbReference type="PANTHER" id="PTHR46380">
    <property type="entry name" value="CYCLIN-D-BINDING MYB-LIKE TRANSCRIPTION FACTOR 1"/>
    <property type="match status" value="1"/>
</dbReference>
<sequence length="826" mass="93558">MEATTGDTEKRKKKSRHGKRHKHAATDEFDQENAQDEPRQAGDSPPTKRRTKRNRTGERHKKASKLDSEHSKEEESARALLEMKSAAAVRTSLDQEEDLALSPQITTDRQADDSSPANVRAYDPERRRRKHAGHKSGKRRRSNKDHEDEQGGGVPAGNSSMDGVITHMDEILSAAYPVSTEQHSQSFHPMSEVHRPLDGFTPTQRPAQDATMTHSYSDVSAYSEHSYRAGTPPYGSEDTPPLHSTESREGSPNGPSVRGSKRGVPHEDVDLQDDNTFTSYGREGKRRKVLDPTDEHMNAALAHAATAANALIDPVLTGQPPLWTIVDGKAAYMGKIVNPSTADKTTRNGKAKRKEGPKRKHRLTEDDLGESNPATVDRKPRKRARKSVVPEMSDPAAASQIGADGQVIKTKGGPFSEHEENLLKQFMDGYKLEHGLTEQELNARVWAERRLNRDDFWDQVSAILPYRPRQSIYKYCRRQFHNFPKRGQWTPEEDEELAVATKEHPQQWKIVGSLLNRMPEDCRDRWRNYLKCGEARKRDVWTEQEENQLRQHVREVIALLGREKAPDASASRENVLSDEEVDRKASLVNWTVISEKMGGTRSRIQCSYKWKKLQKTAAREQEQAIAEQNKIEVEPQPKKTWRAKKAEGNFFKMLPGDKYELLKALKDSGTYEEKNIPWKLVGSPEFCKTWNLTDRKTAYKFLKQSVPNHENMTLQDIVSELLKGLEQLQPDLLSMHFIPPPVSPKRRRKSKRLPSTEAVTEETGDNRGSSHDVYEHRGDDGHQGGRGIVGQSGDYAQGLPMEEDRYLGGGEVDEHMAQKVQLLRHA</sequence>
<keyword evidence="8" id="KW-1185">Reference proteome</keyword>
<evidence type="ECO:0000256" key="1">
    <source>
        <dbReference type="ARBA" id="ARBA00004123"/>
    </source>
</evidence>
<keyword evidence="3" id="KW-0539">Nucleus</keyword>
<dbReference type="InterPro" id="IPR001005">
    <property type="entry name" value="SANT/Myb"/>
</dbReference>
<dbReference type="PROSITE" id="PS51294">
    <property type="entry name" value="HTH_MYB"/>
    <property type="match status" value="1"/>
</dbReference>
<gene>
    <name evidence="7" type="ORF">GP486_003581</name>
</gene>
<dbReference type="InterPro" id="IPR009057">
    <property type="entry name" value="Homeodomain-like_sf"/>
</dbReference>